<dbReference type="UniPathway" id="UPA00148"/>
<gene>
    <name evidence="4" type="primary">cbiF</name>
    <name evidence="4" type="ORF">D5R97_00295</name>
</gene>
<dbReference type="Gene3D" id="3.40.1010.10">
    <property type="entry name" value="Cobalt-precorrin-4 Transmethylase, Domain 1"/>
    <property type="match status" value="1"/>
</dbReference>
<dbReference type="CDD" id="cd11641">
    <property type="entry name" value="Precorrin-4_C11-MT"/>
    <property type="match status" value="1"/>
</dbReference>
<evidence type="ECO:0000313" key="5">
    <source>
        <dbReference type="Proteomes" id="UP000285138"/>
    </source>
</evidence>
<feature type="domain" description="Tetrapyrrole methylase" evidence="3">
    <location>
        <begin position="2"/>
        <end position="111"/>
    </location>
</feature>
<proteinExistence type="predicted"/>
<dbReference type="PANTHER" id="PTHR45790:SF4">
    <property type="entry name" value="COBALT-PRECORRIN-4 C(11)-METHYLTRANSFERASE"/>
    <property type="match status" value="1"/>
</dbReference>
<dbReference type="PANTHER" id="PTHR45790">
    <property type="entry name" value="SIROHEME SYNTHASE-RELATED"/>
    <property type="match status" value="1"/>
</dbReference>
<dbReference type="Proteomes" id="UP000285138">
    <property type="component" value="Unassembled WGS sequence"/>
</dbReference>
<dbReference type="GO" id="GO:0046026">
    <property type="term" value="F:precorrin-4 C11-methyltransferase activity"/>
    <property type="evidence" value="ECO:0007669"/>
    <property type="project" value="InterPro"/>
</dbReference>
<evidence type="ECO:0000256" key="1">
    <source>
        <dbReference type="ARBA" id="ARBA00004953"/>
    </source>
</evidence>
<comment type="pathway">
    <text evidence="1">Cofactor biosynthesis; adenosylcobalamin biosynthesis.</text>
</comment>
<keyword evidence="4" id="KW-0808">Transferase</keyword>
<dbReference type="SUPFAM" id="SSF53790">
    <property type="entry name" value="Tetrapyrrole methylase"/>
    <property type="match status" value="1"/>
</dbReference>
<protein>
    <submittedName>
        <fullName evidence="4">Cobalt-precorrin-4 C(11)-methyltransferase</fullName>
    </submittedName>
</protein>
<dbReference type="Pfam" id="PF00590">
    <property type="entry name" value="TP_methylase"/>
    <property type="match status" value="1"/>
</dbReference>
<dbReference type="InterPro" id="IPR006362">
    <property type="entry name" value="Cbl_synth_CobM/CibF"/>
</dbReference>
<dbReference type="AlphaFoldDB" id="A0A424YJ05"/>
<name>A0A424YJ05_9FIRM</name>
<dbReference type="PROSITE" id="PS00839">
    <property type="entry name" value="SUMT_1"/>
    <property type="match status" value="1"/>
</dbReference>
<sequence>MRVYFVGAGPGDPELITVRGKSLLEKADVIIYAGSLVNPQLLDYAREEAQIYNSASMNLEEMVKIMEEGVAAGKMVVRLHTGDPGLYGAIQEQIKLMEARNIPCEVVPGVS</sequence>
<dbReference type="InterPro" id="IPR035996">
    <property type="entry name" value="4pyrrol_Methylase_sf"/>
</dbReference>
<dbReference type="GO" id="GO:0032259">
    <property type="term" value="P:methylation"/>
    <property type="evidence" value="ECO:0007669"/>
    <property type="project" value="UniProtKB-KW"/>
</dbReference>
<dbReference type="InterPro" id="IPR014777">
    <property type="entry name" value="4pyrrole_Mease_sub1"/>
</dbReference>
<organism evidence="4 5">
    <name type="scientific">Candidatus Syntrophonatronum acetioxidans</name>
    <dbReference type="NCBI Taxonomy" id="1795816"/>
    <lineage>
        <taxon>Bacteria</taxon>
        <taxon>Bacillati</taxon>
        <taxon>Bacillota</taxon>
        <taxon>Clostridia</taxon>
        <taxon>Eubacteriales</taxon>
        <taxon>Syntrophomonadaceae</taxon>
        <taxon>Candidatus Syntrophonatronum</taxon>
    </lineage>
</organism>
<evidence type="ECO:0000313" key="4">
    <source>
        <dbReference type="EMBL" id="RQD78475.1"/>
    </source>
</evidence>
<dbReference type="GO" id="GO:0009236">
    <property type="term" value="P:cobalamin biosynthetic process"/>
    <property type="evidence" value="ECO:0007669"/>
    <property type="project" value="UniProtKB-UniPathway"/>
</dbReference>
<keyword evidence="2" id="KW-0169">Cobalamin biosynthesis</keyword>
<keyword evidence="4" id="KW-0489">Methyltransferase</keyword>
<evidence type="ECO:0000256" key="2">
    <source>
        <dbReference type="ARBA" id="ARBA00022573"/>
    </source>
</evidence>
<dbReference type="InterPro" id="IPR050161">
    <property type="entry name" value="Siro_Cobalamin_biosynth"/>
</dbReference>
<dbReference type="InterPro" id="IPR000878">
    <property type="entry name" value="4pyrrol_Mease"/>
</dbReference>
<dbReference type="InterPro" id="IPR003043">
    <property type="entry name" value="Uropor_MeTrfase_CS"/>
</dbReference>
<accession>A0A424YJ05</accession>
<feature type="non-terminal residue" evidence="4">
    <location>
        <position position="111"/>
    </location>
</feature>
<dbReference type="EMBL" id="QZAA01000016">
    <property type="protein sequence ID" value="RQD78475.1"/>
    <property type="molecule type" value="Genomic_DNA"/>
</dbReference>
<comment type="caution">
    <text evidence="4">The sequence shown here is derived from an EMBL/GenBank/DDBJ whole genome shotgun (WGS) entry which is preliminary data.</text>
</comment>
<reference evidence="4 5" key="1">
    <citation type="submission" date="2018-08" db="EMBL/GenBank/DDBJ databases">
        <title>The metabolism and importance of syntrophic acetate oxidation coupled to methane or sulfide production in haloalkaline environments.</title>
        <authorList>
            <person name="Timmers P.H.A."/>
            <person name="Vavourakis C.D."/>
            <person name="Sorokin D.Y."/>
            <person name="Sinninghe Damste J.S."/>
            <person name="Muyzer G."/>
            <person name="Stams A.J.M."/>
            <person name="Plugge C.M."/>
        </authorList>
    </citation>
    <scope>NUCLEOTIDE SEQUENCE [LARGE SCALE GENOMIC DNA]</scope>
    <source>
        <strain evidence="4">MSAO_Bac1</strain>
    </source>
</reference>
<evidence type="ECO:0000259" key="3">
    <source>
        <dbReference type="Pfam" id="PF00590"/>
    </source>
</evidence>